<evidence type="ECO:0000313" key="2">
    <source>
        <dbReference type="EMBL" id="GHJ89552.1"/>
    </source>
</evidence>
<sequence>MFEDHDDVRHSSEVEEVRKGREGKHVREEFEVEVVRDWVGVPEKHEALEGEITGVVEGTFRVGMMPSFVNGGSSCKYGPKLELLSSLSPVSNQVFSLLQPVISSGLRGALPAFKEGEGLVPPAYWDVQADGDEKSG</sequence>
<gene>
    <name evidence="2" type="ORF">NliqN6_5954</name>
</gene>
<keyword evidence="3" id="KW-1185">Reference proteome</keyword>
<comment type="caution">
    <text evidence="2">The sequence shown here is derived from an EMBL/GenBank/DDBJ whole genome shotgun (WGS) entry which is preliminary data.</text>
</comment>
<dbReference type="AlphaFoldDB" id="A0A8H3TYQ4"/>
<proteinExistence type="predicted"/>
<protein>
    <submittedName>
        <fullName evidence="2">Uncharacterized protein</fullName>
    </submittedName>
</protein>
<reference evidence="2" key="1">
    <citation type="submission" date="2020-07" db="EMBL/GenBank/DDBJ databases">
        <title>Draft Genome Sequence of a Deep-Sea Yeast, Naganishia (Cryptococcus) liquefaciens strain N6.</title>
        <authorList>
            <person name="Han Y.W."/>
            <person name="Kajitani R."/>
            <person name="Morimoto H."/>
            <person name="Parhat M."/>
            <person name="Tsubouchi H."/>
            <person name="Bakenova O."/>
            <person name="Ogata M."/>
            <person name="Argunhan B."/>
            <person name="Aoki R."/>
            <person name="Kajiwara S."/>
            <person name="Itoh T."/>
            <person name="Iwasaki H."/>
        </authorList>
    </citation>
    <scope>NUCLEOTIDE SEQUENCE</scope>
    <source>
        <strain evidence="2">N6</strain>
    </source>
</reference>
<dbReference type="EMBL" id="BLZA01000046">
    <property type="protein sequence ID" value="GHJ89552.1"/>
    <property type="molecule type" value="Genomic_DNA"/>
</dbReference>
<evidence type="ECO:0000313" key="3">
    <source>
        <dbReference type="Proteomes" id="UP000620104"/>
    </source>
</evidence>
<organism evidence="2 3">
    <name type="scientific">Naganishia liquefaciens</name>
    <dbReference type="NCBI Taxonomy" id="104408"/>
    <lineage>
        <taxon>Eukaryota</taxon>
        <taxon>Fungi</taxon>
        <taxon>Dikarya</taxon>
        <taxon>Basidiomycota</taxon>
        <taxon>Agaricomycotina</taxon>
        <taxon>Tremellomycetes</taxon>
        <taxon>Filobasidiales</taxon>
        <taxon>Filobasidiaceae</taxon>
        <taxon>Naganishia</taxon>
    </lineage>
</organism>
<name>A0A8H3TYQ4_9TREE</name>
<evidence type="ECO:0000256" key="1">
    <source>
        <dbReference type="SAM" id="MobiDB-lite"/>
    </source>
</evidence>
<dbReference type="OrthoDB" id="2586642at2759"/>
<dbReference type="Proteomes" id="UP000620104">
    <property type="component" value="Unassembled WGS sequence"/>
</dbReference>
<accession>A0A8H3TYQ4</accession>
<feature type="region of interest" description="Disordered" evidence="1">
    <location>
        <begin position="1"/>
        <end position="22"/>
    </location>
</feature>